<organism evidence="2 3">
    <name type="scientific">Aquamicrobium terrae</name>
    <dbReference type="NCBI Taxonomy" id="1324945"/>
    <lineage>
        <taxon>Bacteria</taxon>
        <taxon>Pseudomonadati</taxon>
        <taxon>Pseudomonadota</taxon>
        <taxon>Alphaproteobacteria</taxon>
        <taxon>Hyphomicrobiales</taxon>
        <taxon>Phyllobacteriaceae</taxon>
        <taxon>Aquamicrobium</taxon>
    </lineage>
</organism>
<name>A0ABV2N5R8_9HYPH</name>
<accession>A0ABV2N5R8</accession>
<keyword evidence="3" id="KW-1185">Reference proteome</keyword>
<dbReference type="EMBL" id="JBEPML010000021">
    <property type="protein sequence ID" value="MET3794160.1"/>
    <property type="molecule type" value="Genomic_DNA"/>
</dbReference>
<sequence>MSPESGNRFRDNDMRKNNNLKRKERIRKIATRFRGGGYDM</sequence>
<gene>
    <name evidence="2" type="ORF">ABID37_004400</name>
</gene>
<evidence type="ECO:0000313" key="3">
    <source>
        <dbReference type="Proteomes" id="UP001549076"/>
    </source>
</evidence>
<protein>
    <submittedName>
        <fullName evidence="2">Uncharacterized protein</fullName>
    </submittedName>
</protein>
<evidence type="ECO:0000256" key="1">
    <source>
        <dbReference type="SAM" id="MobiDB-lite"/>
    </source>
</evidence>
<dbReference type="Proteomes" id="UP001549076">
    <property type="component" value="Unassembled WGS sequence"/>
</dbReference>
<evidence type="ECO:0000313" key="2">
    <source>
        <dbReference type="EMBL" id="MET3794160.1"/>
    </source>
</evidence>
<feature type="compositionally biased region" description="Basic and acidic residues" evidence="1">
    <location>
        <begin position="7"/>
        <end position="16"/>
    </location>
</feature>
<proteinExistence type="predicted"/>
<comment type="caution">
    <text evidence="2">The sequence shown here is derived from an EMBL/GenBank/DDBJ whole genome shotgun (WGS) entry which is preliminary data.</text>
</comment>
<reference evidence="2 3" key="1">
    <citation type="submission" date="2024-06" db="EMBL/GenBank/DDBJ databases">
        <title>Genomic Encyclopedia of Type Strains, Phase IV (KMG-IV): sequencing the most valuable type-strain genomes for metagenomic binning, comparative biology and taxonomic classification.</title>
        <authorList>
            <person name="Goeker M."/>
        </authorList>
    </citation>
    <scope>NUCLEOTIDE SEQUENCE [LARGE SCALE GENOMIC DNA]</scope>
    <source>
        <strain evidence="2 3">DSM 27865</strain>
    </source>
</reference>
<feature type="region of interest" description="Disordered" evidence="1">
    <location>
        <begin position="1"/>
        <end position="25"/>
    </location>
</feature>